<comment type="caution">
    <text evidence="1">The sequence shown here is derived from an EMBL/GenBank/DDBJ whole genome shotgun (WGS) entry which is preliminary data.</text>
</comment>
<dbReference type="OrthoDB" id="10304786at2759"/>
<evidence type="ECO:0000313" key="2">
    <source>
        <dbReference type="Proteomes" id="UP000266188"/>
    </source>
</evidence>
<keyword evidence="2" id="KW-1185">Reference proteome</keyword>
<gene>
    <name evidence="1" type="ORF">PHISCL_10294</name>
</gene>
<organism evidence="1 2">
    <name type="scientific">Aspergillus sclerotialis</name>
    <dbReference type="NCBI Taxonomy" id="2070753"/>
    <lineage>
        <taxon>Eukaryota</taxon>
        <taxon>Fungi</taxon>
        <taxon>Dikarya</taxon>
        <taxon>Ascomycota</taxon>
        <taxon>Pezizomycotina</taxon>
        <taxon>Eurotiomycetes</taxon>
        <taxon>Eurotiomycetidae</taxon>
        <taxon>Eurotiales</taxon>
        <taxon>Aspergillaceae</taxon>
        <taxon>Aspergillus</taxon>
        <taxon>Aspergillus subgen. Polypaecilum</taxon>
    </lineage>
</organism>
<dbReference type="AlphaFoldDB" id="A0A3A2Z2V8"/>
<dbReference type="EMBL" id="MVGC01001076">
    <property type="protein sequence ID" value="RJE17369.1"/>
    <property type="molecule type" value="Genomic_DNA"/>
</dbReference>
<name>A0A3A2Z2V8_9EURO</name>
<dbReference type="Proteomes" id="UP000266188">
    <property type="component" value="Unassembled WGS sequence"/>
</dbReference>
<sequence length="105" mass="11718">HACFHSSVTLLLRTAQNLIRGDCRSSVRANLSHVRDCLMALDCCNEHDIVAMKFTSAIAPLYEDLRQIAYDSETGVSGPALPVQLDSIVRQLVSVMDVRFQDLWV</sequence>
<protein>
    <submittedName>
        <fullName evidence="1">Uncharacterized protein</fullName>
    </submittedName>
</protein>
<proteinExistence type="predicted"/>
<reference evidence="2" key="1">
    <citation type="submission" date="2017-02" db="EMBL/GenBank/DDBJ databases">
        <authorList>
            <person name="Tafer H."/>
            <person name="Lopandic K."/>
        </authorList>
    </citation>
    <scope>NUCLEOTIDE SEQUENCE [LARGE SCALE GENOMIC DNA]</scope>
    <source>
        <strain evidence="2">CBS 366.77</strain>
    </source>
</reference>
<evidence type="ECO:0000313" key="1">
    <source>
        <dbReference type="EMBL" id="RJE17369.1"/>
    </source>
</evidence>
<accession>A0A3A2Z2V8</accession>
<feature type="non-terminal residue" evidence="1">
    <location>
        <position position="1"/>
    </location>
</feature>